<keyword evidence="1" id="KW-1133">Transmembrane helix</keyword>
<evidence type="ECO:0000313" key="2">
    <source>
        <dbReference type="EMBL" id="UMM37999.1"/>
    </source>
</evidence>
<organism evidence="2 3">
    <name type="scientific">Caenorhabditis briggsae</name>
    <dbReference type="NCBI Taxonomy" id="6238"/>
    <lineage>
        <taxon>Eukaryota</taxon>
        <taxon>Metazoa</taxon>
        <taxon>Ecdysozoa</taxon>
        <taxon>Nematoda</taxon>
        <taxon>Chromadorea</taxon>
        <taxon>Rhabditida</taxon>
        <taxon>Rhabditina</taxon>
        <taxon>Rhabditomorpha</taxon>
        <taxon>Rhabditoidea</taxon>
        <taxon>Rhabditidae</taxon>
        <taxon>Peloderinae</taxon>
        <taxon>Caenorhabditis</taxon>
    </lineage>
</organism>
<dbReference type="Proteomes" id="UP000829354">
    <property type="component" value="Chromosome V"/>
</dbReference>
<dbReference type="AlphaFoldDB" id="A0AAE9F951"/>
<name>A0AAE9F951_CAEBR</name>
<protein>
    <submittedName>
        <fullName evidence="2">Uncharacterized protein</fullName>
    </submittedName>
</protein>
<accession>A0AAE9F951</accession>
<keyword evidence="3" id="KW-1185">Reference proteome</keyword>
<evidence type="ECO:0000313" key="3">
    <source>
        <dbReference type="Proteomes" id="UP000829354"/>
    </source>
</evidence>
<dbReference type="EMBL" id="CP092624">
    <property type="protein sequence ID" value="UMM37999.1"/>
    <property type="molecule type" value="Genomic_DNA"/>
</dbReference>
<sequence length="82" mass="9354">MRPHEMNQFLIYCILFLFVMLILSIVLLFVSRPIYKFKAKYFPGEQDYEMLKESNPGTLDPEPSSLPLHQVGGGGGDALMFL</sequence>
<proteinExistence type="predicted"/>
<reference evidence="2 3" key="1">
    <citation type="submission" date="2022-04" db="EMBL/GenBank/DDBJ databases">
        <title>Chromosome-level reference genomes for two strains of Caenorhabditis briggsae: an improved platform for comparative genomics.</title>
        <authorList>
            <person name="Stevens L."/>
            <person name="Andersen E."/>
        </authorList>
    </citation>
    <scope>NUCLEOTIDE SEQUENCE [LARGE SCALE GENOMIC DNA]</scope>
    <source>
        <strain evidence="2">VX34</strain>
        <tissue evidence="2">Whole-organism</tissue>
    </source>
</reference>
<gene>
    <name evidence="2" type="ORF">L5515_009588</name>
</gene>
<evidence type="ECO:0000256" key="1">
    <source>
        <dbReference type="SAM" id="Phobius"/>
    </source>
</evidence>
<keyword evidence="1" id="KW-0472">Membrane</keyword>
<keyword evidence="1" id="KW-0812">Transmembrane</keyword>
<feature type="transmembrane region" description="Helical" evidence="1">
    <location>
        <begin position="6"/>
        <end position="30"/>
    </location>
</feature>